<evidence type="ECO:0000256" key="1">
    <source>
        <dbReference type="ARBA" id="ARBA00022723"/>
    </source>
</evidence>
<reference evidence="7 8" key="1">
    <citation type="journal article" date="2021" name="Nat. Commun.">
        <title>Genetic determinants of endophytism in the Arabidopsis root mycobiome.</title>
        <authorList>
            <person name="Mesny F."/>
            <person name="Miyauchi S."/>
            <person name="Thiergart T."/>
            <person name="Pickel B."/>
            <person name="Atanasova L."/>
            <person name="Karlsson M."/>
            <person name="Huettel B."/>
            <person name="Barry K.W."/>
            <person name="Haridas S."/>
            <person name="Chen C."/>
            <person name="Bauer D."/>
            <person name="Andreopoulos W."/>
            <person name="Pangilinan J."/>
            <person name="LaButti K."/>
            <person name="Riley R."/>
            <person name="Lipzen A."/>
            <person name="Clum A."/>
            <person name="Drula E."/>
            <person name="Henrissat B."/>
            <person name="Kohler A."/>
            <person name="Grigoriev I.V."/>
            <person name="Martin F.M."/>
            <person name="Hacquard S."/>
        </authorList>
    </citation>
    <scope>NUCLEOTIDE SEQUENCE [LARGE SCALE GENOMIC DNA]</scope>
    <source>
        <strain evidence="7 8">MPI-CAGE-CH-0241</strain>
    </source>
</reference>
<protein>
    <recommendedName>
        <fullName evidence="6">MYND-type domain-containing protein</fullName>
    </recommendedName>
</protein>
<feature type="region of interest" description="Disordered" evidence="5">
    <location>
        <begin position="1"/>
        <end position="86"/>
    </location>
</feature>
<dbReference type="PROSITE" id="PS50865">
    <property type="entry name" value="ZF_MYND_2"/>
    <property type="match status" value="1"/>
</dbReference>
<dbReference type="OrthoDB" id="4988134at2759"/>
<evidence type="ECO:0000256" key="5">
    <source>
        <dbReference type="SAM" id="MobiDB-lite"/>
    </source>
</evidence>
<keyword evidence="8" id="KW-1185">Reference proteome</keyword>
<evidence type="ECO:0000313" key="8">
    <source>
        <dbReference type="Proteomes" id="UP000777438"/>
    </source>
</evidence>
<dbReference type="EMBL" id="JAGPYM010000075">
    <property type="protein sequence ID" value="KAH6869289.1"/>
    <property type="molecule type" value="Genomic_DNA"/>
</dbReference>
<feature type="compositionally biased region" description="Polar residues" evidence="5">
    <location>
        <begin position="56"/>
        <end position="66"/>
    </location>
</feature>
<comment type="caution">
    <text evidence="7">The sequence shown here is derived from an EMBL/GenBank/DDBJ whole genome shotgun (WGS) entry which is preliminary data.</text>
</comment>
<feature type="compositionally biased region" description="Polar residues" evidence="5">
    <location>
        <begin position="1"/>
        <end position="13"/>
    </location>
</feature>
<dbReference type="Gene3D" id="6.10.140.2220">
    <property type="match status" value="1"/>
</dbReference>
<keyword evidence="3" id="KW-0862">Zinc</keyword>
<dbReference type="SUPFAM" id="SSF144232">
    <property type="entry name" value="HIT/MYND zinc finger-like"/>
    <property type="match status" value="1"/>
</dbReference>
<evidence type="ECO:0000256" key="4">
    <source>
        <dbReference type="PROSITE-ProRule" id="PRU00134"/>
    </source>
</evidence>
<evidence type="ECO:0000313" key="7">
    <source>
        <dbReference type="EMBL" id="KAH6869289.1"/>
    </source>
</evidence>
<proteinExistence type="predicted"/>
<dbReference type="InterPro" id="IPR002893">
    <property type="entry name" value="Znf_MYND"/>
</dbReference>
<evidence type="ECO:0000256" key="2">
    <source>
        <dbReference type="ARBA" id="ARBA00022771"/>
    </source>
</evidence>
<organism evidence="7 8">
    <name type="scientific">Thelonectria olida</name>
    <dbReference type="NCBI Taxonomy" id="1576542"/>
    <lineage>
        <taxon>Eukaryota</taxon>
        <taxon>Fungi</taxon>
        <taxon>Dikarya</taxon>
        <taxon>Ascomycota</taxon>
        <taxon>Pezizomycotina</taxon>
        <taxon>Sordariomycetes</taxon>
        <taxon>Hypocreomycetidae</taxon>
        <taxon>Hypocreales</taxon>
        <taxon>Nectriaceae</taxon>
        <taxon>Thelonectria</taxon>
    </lineage>
</organism>
<feature type="compositionally biased region" description="Basic and acidic residues" evidence="5">
    <location>
        <begin position="72"/>
        <end position="86"/>
    </location>
</feature>
<feature type="domain" description="MYND-type" evidence="6">
    <location>
        <begin position="165"/>
        <end position="202"/>
    </location>
</feature>
<keyword evidence="2 4" id="KW-0863">Zinc-finger</keyword>
<dbReference type="AlphaFoldDB" id="A0A9P8VQ60"/>
<evidence type="ECO:0000259" key="6">
    <source>
        <dbReference type="PROSITE" id="PS50865"/>
    </source>
</evidence>
<keyword evidence="1" id="KW-0479">Metal-binding</keyword>
<gene>
    <name evidence="7" type="ORF">B0T10DRAFT_501705</name>
</gene>
<dbReference type="GO" id="GO:0008270">
    <property type="term" value="F:zinc ion binding"/>
    <property type="evidence" value="ECO:0007669"/>
    <property type="project" value="UniProtKB-KW"/>
</dbReference>
<name>A0A9P8VQ60_9HYPO</name>
<evidence type="ECO:0000256" key="3">
    <source>
        <dbReference type="ARBA" id="ARBA00022833"/>
    </source>
</evidence>
<dbReference type="Pfam" id="PF01753">
    <property type="entry name" value="zf-MYND"/>
    <property type="match status" value="1"/>
</dbReference>
<sequence length="207" mass="23371">MSSIESNTRSSLSEILRRSFAFAMPPKRKRRGAHPPPPPPSAPRRRSRRLNEQPIVDQSQDSSQTEIDGPEGDLHKGLLEENMGGKKDLQQTMWELSELDHKLQSVARSHQLAVKTSDLQVEPDSPSELAFKPKAHIPRRDIDLVFFQSPETKLRSPEQTEILPCKVCGKTAGNKSCGRHKAVGYCGENHQKVEWKAHKKICTHKDE</sequence>
<accession>A0A9P8VQ60</accession>
<dbReference type="Proteomes" id="UP000777438">
    <property type="component" value="Unassembled WGS sequence"/>
</dbReference>